<evidence type="ECO:0000313" key="3">
    <source>
        <dbReference type="EMBL" id="RHN50936.1"/>
    </source>
</evidence>
<dbReference type="Proteomes" id="UP000265566">
    <property type="component" value="Chromosome 6"/>
</dbReference>
<name>A0A396HCI2_MEDTR</name>
<protein>
    <recommendedName>
        <fullName evidence="5">Ulp1 protease family, carboxy-terminal domain protein</fullName>
    </recommendedName>
</protein>
<organism evidence="3 4">
    <name type="scientific">Medicago truncatula</name>
    <name type="common">Barrel medic</name>
    <name type="synonym">Medicago tribuloides</name>
    <dbReference type="NCBI Taxonomy" id="3880"/>
    <lineage>
        <taxon>Eukaryota</taxon>
        <taxon>Viridiplantae</taxon>
        <taxon>Streptophyta</taxon>
        <taxon>Embryophyta</taxon>
        <taxon>Tracheophyta</taxon>
        <taxon>Spermatophyta</taxon>
        <taxon>Magnoliopsida</taxon>
        <taxon>eudicotyledons</taxon>
        <taxon>Gunneridae</taxon>
        <taxon>Pentapetalae</taxon>
        <taxon>rosids</taxon>
        <taxon>fabids</taxon>
        <taxon>Fabales</taxon>
        <taxon>Fabaceae</taxon>
        <taxon>Papilionoideae</taxon>
        <taxon>50 kb inversion clade</taxon>
        <taxon>NPAAA clade</taxon>
        <taxon>Hologalegina</taxon>
        <taxon>IRL clade</taxon>
        <taxon>Trifolieae</taxon>
        <taxon>Medicago</taxon>
    </lineage>
</organism>
<comment type="caution">
    <text evidence="3">The sequence shown here is derived from an EMBL/GenBank/DDBJ whole genome shotgun (WGS) entry which is preliminary data.</text>
</comment>
<feature type="transmembrane region" description="Helical" evidence="2">
    <location>
        <begin position="158"/>
        <end position="176"/>
    </location>
</feature>
<feature type="region of interest" description="Disordered" evidence="1">
    <location>
        <begin position="1"/>
        <end position="34"/>
    </location>
</feature>
<proteinExistence type="predicted"/>
<evidence type="ECO:0000256" key="1">
    <source>
        <dbReference type="SAM" id="MobiDB-lite"/>
    </source>
</evidence>
<keyword evidence="2" id="KW-0472">Membrane</keyword>
<dbReference type="Gene3D" id="3.40.395.10">
    <property type="entry name" value="Adenoviral Proteinase, Chain A"/>
    <property type="match status" value="1"/>
</dbReference>
<keyword evidence="2" id="KW-0812">Transmembrane</keyword>
<accession>A0A396HCI2</accession>
<dbReference type="SUPFAM" id="SSF54001">
    <property type="entry name" value="Cysteine proteinases"/>
    <property type="match status" value="1"/>
</dbReference>
<sequence length="194" mass="21844">MESHNKTQKETSANPGKDGSNDMLRHNNFKRSPHGKILLNDDAVVAKKLSFTPSPTNISSKRQKKMSASDVAAAKSCLASPESTSTMVTRGKLHPRPFRPHIFKSSGGILPKIYVPIVDEVGHWCLMVVHIVERKIYLLDYHLVVDKVEERHRLLKQIVSAHVSLLCVCCLVLTTITRRCSPRMQRNSGRRLKL</sequence>
<dbReference type="InterPro" id="IPR038765">
    <property type="entry name" value="Papain-like_cys_pep_sf"/>
</dbReference>
<evidence type="ECO:0000313" key="4">
    <source>
        <dbReference type="Proteomes" id="UP000265566"/>
    </source>
</evidence>
<evidence type="ECO:0000256" key="2">
    <source>
        <dbReference type="SAM" id="Phobius"/>
    </source>
</evidence>
<dbReference type="EMBL" id="PSQE01000006">
    <property type="protein sequence ID" value="RHN50936.1"/>
    <property type="molecule type" value="Genomic_DNA"/>
</dbReference>
<evidence type="ECO:0008006" key="5">
    <source>
        <dbReference type="Google" id="ProtNLM"/>
    </source>
</evidence>
<gene>
    <name evidence="3" type="ORF">MtrunA17_Chr6g0462971</name>
</gene>
<reference evidence="4" key="1">
    <citation type="journal article" date="2018" name="Nat. Plants">
        <title>Whole-genome landscape of Medicago truncatula symbiotic genes.</title>
        <authorList>
            <person name="Pecrix Y."/>
            <person name="Staton S.E."/>
            <person name="Sallet E."/>
            <person name="Lelandais-Briere C."/>
            <person name="Moreau S."/>
            <person name="Carrere S."/>
            <person name="Blein T."/>
            <person name="Jardinaud M.F."/>
            <person name="Latrasse D."/>
            <person name="Zouine M."/>
            <person name="Zahm M."/>
            <person name="Kreplak J."/>
            <person name="Mayjonade B."/>
            <person name="Satge C."/>
            <person name="Perez M."/>
            <person name="Cauet S."/>
            <person name="Marande W."/>
            <person name="Chantry-Darmon C."/>
            <person name="Lopez-Roques C."/>
            <person name="Bouchez O."/>
            <person name="Berard A."/>
            <person name="Debelle F."/>
            <person name="Munos S."/>
            <person name="Bendahmane A."/>
            <person name="Berges H."/>
            <person name="Niebel A."/>
            <person name="Buitink J."/>
            <person name="Frugier F."/>
            <person name="Benhamed M."/>
            <person name="Crespi M."/>
            <person name="Gouzy J."/>
            <person name="Gamas P."/>
        </authorList>
    </citation>
    <scope>NUCLEOTIDE SEQUENCE [LARGE SCALE GENOMIC DNA]</scope>
    <source>
        <strain evidence="4">cv. Jemalong A17</strain>
    </source>
</reference>
<dbReference type="Gramene" id="rna35292">
    <property type="protein sequence ID" value="RHN50936.1"/>
    <property type="gene ID" value="gene35292"/>
</dbReference>
<keyword evidence="2" id="KW-1133">Transmembrane helix</keyword>
<dbReference type="AlphaFoldDB" id="A0A396HCI2"/>